<gene>
    <name evidence="2" type="primary">gb15572</name>
    <name evidence="2" type="ORF">PR202_gb15572</name>
</gene>
<name>A0AAV5EXH0_ELECO</name>
<dbReference type="PANTHER" id="PTHR47906">
    <property type="entry name" value="OSJNBB0050O03.9 PROTEIN-RELATED"/>
    <property type="match status" value="1"/>
</dbReference>
<protein>
    <recommendedName>
        <fullName evidence="4">Myb/SANT-like domain-containing protein</fullName>
    </recommendedName>
</protein>
<dbReference type="AlphaFoldDB" id="A0AAV5EXH0"/>
<dbReference type="EMBL" id="BQKI01000079">
    <property type="protein sequence ID" value="GJN27542.1"/>
    <property type="molecule type" value="Genomic_DNA"/>
</dbReference>
<proteinExistence type="predicted"/>
<evidence type="ECO:0000256" key="1">
    <source>
        <dbReference type="SAM" id="MobiDB-lite"/>
    </source>
</evidence>
<feature type="compositionally biased region" description="Basic residues" evidence="1">
    <location>
        <begin position="206"/>
        <end position="221"/>
    </location>
</feature>
<dbReference type="PANTHER" id="PTHR47906:SF3">
    <property type="entry name" value="EXPRESSED PROTEIN"/>
    <property type="match status" value="1"/>
</dbReference>
<sequence length="327" mass="36839">MGKQKGIVKSEDTAPREKYISWSEENTKSMLEWYIEFQKDKPKNFTWKKQHHLQCADALNAKYALGVTRNQVDRHWRSCKEKWHWISQVVAKSGNGFDAAACKFNLDPTEKDKDKLGTTKYNYLTRSIKFFHLLQELFLNHAKADGSLALDQSAMNITSDSDDNDSVKELEGYALAGDDDQNDSDIIPRNSPIDLEVTVDPSSGPSKKRKHMKSPTKKVSKASRNGKVSNDEMANSIIMLIESIKSSNNNVAPVQQVAPADPNANVWKRIEDLTFSAKFKLEIATFLSKPEQDNFRGYLNIASEATFQAWVLEFFDKSGGAGSGDLF</sequence>
<reference evidence="2" key="1">
    <citation type="journal article" date="2018" name="DNA Res.">
        <title>Multiple hybrid de novo genome assembly of finger millet, an orphan allotetraploid crop.</title>
        <authorList>
            <person name="Hatakeyama M."/>
            <person name="Aluri S."/>
            <person name="Balachadran M.T."/>
            <person name="Sivarajan S.R."/>
            <person name="Patrignani A."/>
            <person name="Gruter S."/>
            <person name="Poveda L."/>
            <person name="Shimizu-Inatsugi R."/>
            <person name="Baeten J."/>
            <person name="Francoijs K.J."/>
            <person name="Nataraja K.N."/>
            <person name="Reddy Y.A.N."/>
            <person name="Phadnis S."/>
            <person name="Ravikumar R.L."/>
            <person name="Schlapbach R."/>
            <person name="Sreeman S.M."/>
            <person name="Shimizu K.K."/>
        </authorList>
    </citation>
    <scope>NUCLEOTIDE SEQUENCE</scope>
</reference>
<dbReference type="Proteomes" id="UP001054889">
    <property type="component" value="Unassembled WGS sequence"/>
</dbReference>
<feature type="region of interest" description="Disordered" evidence="1">
    <location>
        <begin position="174"/>
        <end position="226"/>
    </location>
</feature>
<reference evidence="2" key="2">
    <citation type="submission" date="2021-12" db="EMBL/GenBank/DDBJ databases">
        <title>Resequencing data analysis of finger millet.</title>
        <authorList>
            <person name="Hatakeyama M."/>
            <person name="Aluri S."/>
            <person name="Balachadran M.T."/>
            <person name="Sivarajan S.R."/>
            <person name="Poveda L."/>
            <person name="Shimizu-Inatsugi R."/>
            <person name="Schlapbach R."/>
            <person name="Sreeman S.M."/>
            <person name="Shimizu K.K."/>
        </authorList>
    </citation>
    <scope>NUCLEOTIDE SEQUENCE</scope>
</reference>
<evidence type="ECO:0000313" key="2">
    <source>
        <dbReference type="EMBL" id="GJN27542.1"/>
    </source>
</evidence>
<accession>A0AAV5EXH0</accession>
<evidence type="ECO:0000313" key="3">
    <source>
        <dbReference type="Proteomes" id="UP001054889"/>
    </source>
</evidence>
<comment type="caution">
    <text evidence="2">The sequence shown here is derived from an EMBL/GenBank/DDBJ whole genome shotgun (WGS) entry which is preliminary data.</text>
</comment>
<evidence type="ECO:0008006" key="4">
    <source>
        <dbReference type="Google" id="ProtNLM"/>
    </source>
</evidence>
<keyword evidence="3" id="KW-1185">Reference proteome</keyword>
<organism evidence="2 3">
    <name type="scientific">Eleusine coracana subsp. coracana</name>
    <dbReference type="NCBI Taxonomy" id="191504"/>
    <lineage>
        <taxon>Eukaryota</taxon>
        <taxon>Viridiplantae</taxon>
        <taxon>Streptophyta</taxon>
        <taxon>Embryophyta</taxon>
        <taxon>Tracheophyta</taxon>
        <taxon>Spermatophyta</taxon>
        <taxon>Magnoliopsida</taxon>
        <taxon>Liliopsida</taxon>
        <taxon>Poales</taxon>
        <taxon>Poaceae</taxon>
        <taxon>PACMAD clade</taxon>
        <taxon>Chloridoideae</taxon>
        <taxon>Cynodonteae</taxon>
        <taxon>Eleusininae</taxon>
        <taxon>Eleusine</taxon>
    </lineage>
</organism>